<dbReference type="GO" id="GO:0016740">
    <property type="term" value="F:transferase activity"/>
    <property type="evidence" value="ECO:0007669"/>
    <property type="project" value="UniProtKB-KW"/>
</dbReference>
<sequence length="206" mass="21337">MSRVVILGAGTALDDAWAVASELFSEAQRLPLVTCDQFNFDLAPLLSAHAPGQTRVFVAMDGRAVNDVRHQLITRVQLAGYPLVSLVAPGVTLDPAAEIAGNVYIAPGSNVGPQCSLGTGCWLGRAVMLERGVSLGTCVTLGSAVVLGEQVSVGAGATLGTGSLALAGSAVGKRCEWLLGATLPSQLADYSFYDAVLPEDARIYRH</sequence>
<accession>A0A9Q5B885</accession>
<dbReference type="Proteomes" id="UP000564604">
    <property type="component" value="Unassembled WGS sequence"/>
</dbReference>
<reference evidence="3 4" key="1">
    <citation type="journal article" date="2020" name="Front. Microbiol.">
        <title>Genetic Organization of the aprX-lipA2 Operon Affects the Proteolytic Potential of Pseudomonas Species in Milk.</title>
        <authorList>
            <person name="Maier C."/>
            <person name="Huptas C."/>
            <person name="von Neubeck M."/>
            <person name="Scherer S."/>
            <person name="Wenning M."/>
            <person name="Lucking G."/>
        </authorList>
    </citation>
    <scope>NUCLEOTIDE SEQUENCE [LARGE SCALE GENOMIC DNA]</scope>
    <source>
        <strain evidence="3 4">WS 5094</strain>
    </source>
</reference>
<dbReference type="PROSITE" id="PS00101">
    <property type="entry name" value="HEXAPEP_TRANSFERASES"/>
    <property type="match status" value="1"/>
</dbReference>
<name>A0A9Q5B885_PSEFR</name>
<keyword evidence="2" id="KW-0677">Repeat</keyword>
<dbReference type="InterPro" id="IPR011004">
    <property type="entry name" value="Trimer_LpxA-like_sf"/>
</dbReference>
<protein>
    <submittedName>
        <fullName evidence="3">Acetyltransferase</fullName>
    </submittedName>
</protein>
<evidence type="ECO:0000256" key="1">
    <source>
        <dbReference type="ARBA" id="ARBA00022679"/>
    </source>
</evidence>
<proteinExistence type="predicted"/>
<dbReference type="AlphaFoldDB" id="A0A9Q5B885"/>
<keyword evidence="1" id="KW-0808">Transferase</keyword>
<evidence type="ECO:0000313" key="4">
    <source>
        <dbReference type="Proteomes" id="UP000564604"/>
    </source>
</evidence>
<gene>
    <name evidence="3" type="ORF">HBN89_22435</name>
</gene>
<organism evidence="3 4">
    <name type="scientific">Pseudomonas fragi</name>
    <dbReference type="NCBI Taxonomy" id="296"/>
    <lineage>
        <taxon>Bacteria</taxon>
        <taxon>Pseudomonadati</taxon>
        <taxon>Pseudomonadota</taxon>
        <taxon>Gammaproteobacteria</taxon>
        <taxon>Pseudomonadales</taxon>
        <taxon>Pseudomonadaceae</taxon>
        <taxon>Pseudomonas</taxon>
    </lineage>
</organism>
<comment type="caution">
    <text evidence="3">The sequence shown here is derived from an EMBL/GenBank/DDBJ whole genome shotgun (WGS) entry which is preliminary data.</text>
</comment>
<dbReference type="Gene3D" id="2.160.10.10">
    <property type="entry name" value="Hexapeptide repeat proteins"/>
    <property type="match status" value="1"/>
</dbReference>
<evidence type="ECO:0000313" key="3">
    <source>
        <dbReference type="EMBL" id="NNB51988.1"/>
    </source>
</evidence>
<dbReference type="EMBL" id="JAAQYX010000043">
    <property type="protein sequence ID" value="NNB51988.1"/>
    <property type="molecule type" value="Genomic_DNA"/>
</dbReference>
<dbReference type="InterPro" id="IPR018357">
    <property type="entry name" value="Hexapep_transf_CS"/>
</dbReference>
<dbReference type="RefSeq" id="WP_095041264.1">
    <property type="nucleotide sequence ID" value="NZ_JAAQYU010000030.1"/>
</dbReference>
<evidence type="ECO:0000256" key="2">
    <source>
        <dbReference type="ARBA" id="ARBA00022737"/>
    </source>
</evidence>
<dbReference type="SUPFAM" id="SSF51161">
    <property type="entry name" value="Trimeric LpxA-like enzymes"/>
    <property type="match status" value="1"/>
</dbReference>